<dbReference type="GO" id="GO:0003676">
    <property type="term" value="F:nucleic acid binding"/>
    <property type="evidence" value="ECO:0007669"/>
    <property type="project" value="InterPro"/>
</dbReference>
<accession>A0A8X6SBM9</accession>
<keyword evidence="3" id="KW-1185">Reference proteome</keyword>
<dbReference type="EMBL" id="BMAU01021301">
    <property type="protein sequence ID" value="GFY10982.1"/>
    <property type="molecule type" value="Genomic_DNA"/>
</dbReference>
<sequence length="122" mass="13653">MERDTEMVLVLIKLMLSPSNHKFSNTKSSNTKSSNTKSSNTKSSNTKSSNTKSSNTKSSNTKSRNTKSRNTKSRNTITPDQLWQRMEAAWSAVPQEHTQSLFKSMLRRVAEVISNNGGYSGY</sequence>
<reference evidence="2" key="1">
    <citation type="submission" date="2020-08" db="EMBL/GenBank/DDBJ databases">
        <title>Multicomponent nature underlies the extraordinary mechanical properties of spider dragline silk.</title>
        <authorList>
            <person name="Kono N."/>
            <person name="Nakamura H."/>
            <person name="Mori M."/>
            <person name="Yoshida Y."/>
            <person name="Ohtoshi R."/>
            <person name="Malay A.D."/>
            <person name="Moran D.A.P."/>
            <person name="Tomita M."/>
            <person name="Numata K."/>
            <person name="Arakawa K."/>
        </authorList>
    </citation>
    <scope>NUCLEOTIDE SEQUENCE</scope>
</reference>
<protein>
    <submittedName>
        <fullName evidence="2">Uncharacterized protein</fullName>
    </submittedName>
</protein>
<dbReference type="Gene3D" id="3.30.420.10">
    <property type="entry name" value="Ribonuclease H-like superfamily/Ribonuclease H"/>
    <property type="match status" value="1"/>
</dbReference>
<evidence type="ECO:0000313" key="3">
    <source>
        <dbReference type="Proteomes" id="UP000887159"/>
    </source>
</evidence>
<feature type="compositionally biased region" description="Low complexity" evidence="1">
    <location>
        <begin position="25"/>
        <end position="63"/>
    </location>
</feature>
<name>A0A8X6SBM9_TRICX</name>
<dbReference type="InterPro" id="IPR036397">
    <property type="entry name" value="RNaseH_sf"/>
</dbReference>
<comment type="caution">
    <text evidence="2">The sequence shown here is derived from an EMBL/GenBank/DDBJ whole genome shotgun (WGS) entry which is preliminary data.</text>
</comment>
<organism evidence="2 3">
    <name type="scientific">Trichonephila clavipes</name>
    <name type="common">Golden silk orbweaver</name>
    <name type="synonym">Nephila clavipes</name>
    <dbReference type="NCBI Taxonomy" id="2585209"/>
    <lineage>
        <taxon>Eukaryota</taxon>
        <taxon>Metazoa</taxon>
        <taxon>Ecdysozoa</taxon>
        <taxon>Arthropoda</taxon>
        <taxon>Chelicerata</taxon>
        <taxon>Arachnida</taxon>
        <taxon>Araneae</taxon>
        <taxon>Araneomorphae</taxon>
        <taxon>Entelegynae</taxon>
        <taxon>Araneoidea</taxon>
        <taxon>Nephilidae</taxon>
        <taxon>Trichonephila</taxon>
    </lineage>
</organism>
<dbReference type="AlphaFoldDB" id="A0A8X6SBM9"/>
<feature type="region of interest" description="Disordered" evidence="1">
    <location>
        <begin position="15"/>
        <end position="81"/>
    </location>
</feature>
<gene>
    <name evidence="2" type="ORF">TNCV_1125031</name>
</gene>
<evidence type="ECO:0000313" key="2">
    <source>
        <dbReference type="EMBL" id="GFY10982.1"/>
    </source>
</evidence>
<proteinExistence type="predicted"/>
<evidence type="ECO:0000256" key="1">
    <source>
        <dbReference type="SAM" id="MobiDB-lite"/>
    </source>
</evidence>
<dbReference type="Proteomes" id="UP000887159">
    <property type="component" value="Unassembled WGS sequence"/>
</dbReference>